<comment type="caution">
    <text evidence="2">The sequence shown here is derived from an EMBL/GenBank/DDBJ whole genome shotgun (WGS) entry which is preliminary data.</text>
</comment>
<evidence type="ECO:0000259" key="1">
    <source>
        <dbReference type="Pfam" id="PF01814"/>
    </source>
</evidence>
<feature type="domain" description="Hemerythrin-like" evidence="1">
    <location>
        <begin position="15"/>
        <end position="141"/>
    </location>
</feature>
<organism evidence="2 3">
    <name type="scientific">Pilimelia columellifera subsp. columellifera</name>
    <dbReference type="NCBI Taxonomy" id="706583"/>
    <lineage>
        <taxon>Bacteria</taxon>
        <taxon>Bacillati</taxon>
        <taxon>Actinomycetota</taxon>
        <taxon>Actinomycetes</taxon>
        <taxon>Micromonosporales</taxon>
        <taxon>Micromonosporaceae</taxon>
        <taxon>Pilimelia</taxon>
    </lineage>
</organism>
<keyword evidence="3" id="KW-1185">Reference proteome</keyword>
<dbReference type="RefSeq" id="WP_344172401.1">
    <property type="nucleotide sequence ID" value="NZ_BAAARY010000010.1"/>
</dbReference>
<dbReference type="Gene3D" id="1.20.120.520">
    <property type="entry name" value="nmb1532 protein domain like"/>
    <property type="match status" value="1"/>
</dbReference>
<name>A0ABP6AWC2_9ACTN</name>
<dbReference type="Pfam" id="PF01814">
    <property type="entry name" value="Hemerythrin"/>
    <property type="match status" value="1"/>
</dbReference>
<accession>A0ABP6AWC2</accession>
<dbReference type="Proteomes" id="UP001499978">
    <property type="component" value="Unassembled WGS sequence"/>
</dbReference>
<evidence type="ECO:0000313" key="3">
    <source>
        <dbReference type="Proteomes" id="UP001499978"/>
    </source>
</evidence>
<dbReference type="InterPro" id="IPR012312">
    <property type="entry name" value="Hemerythrin-like"/>
</dbReference>
<evidence type="ECO:0000313" key="2">
    <source>
        <dbReference type="EMBL" id="GAA2524950.1"/>
    </source>
</evidence>
<gene>
    <name evidence="2" type="ORF">GCM10010201_24520</name>
</gene>
<protein>
    <recommendedName>
        <fullName evidence="1">Hemerythrin-like domain-containing protein</fullName>
    </recommendedName>
</protein>
<proteinExistence type="predicted"/>
<sequence>MSQQGTAVRDADQHAADAVVAHHAEMRERLAELVAHLLLAAERDDEPGVWRTRADLVAWIDDELMPHAQAEETTLYSAAVVTPEGNLLVEAMLDEHRAIGALAQELEGAAVAIQAAATARALEALFAVHLAKENDLIIPLLLRTPDVSLAHLLHGMRQVLGEPDEPGDRT</sequence>
<dbReference type="EMBL" id="BAAARY010000010">
    <property type="protein sequence ID" value="GAA2524950.1"/>
    <property type="molecule type" value="Genomic_DNA"/>
</dbReference>
<reference evidence="3" key="1">
    <citation type="journal article" date="2019" name="Int. J. Syst. Evol. Microbiol.">
        <title>The Global Catalogue of Microorganisms (GCM) 10K type strain sequencing project: providing services to taxonomists for standard genome sequencing and annotation.</title>
        <authorList>
            <consortium name="The Broad Institute Genomics Platform"/>
            <consortium name="The Broad Institute Genome Sequencing Center for Infectious Disease"/>
            <person name="Wu L."/>
            <person name="Ma J."/>
        </authorList>
    </citation>
    <scope>NUCLEOTIDE SEQUENCE [LARGE SCALE GENOMIC DNA]</scope>
    <source>
        <strain evidence="3">JCM 3367</strain>
    </source>
</reference>